<dbReference type="GO" id="GO:0006098">
    <property type="term" value="P:pentose-phosphate shunt"/>
    <property type="evidence" value="ECO:0007669"/>
    <property type="project" value="InterPro"/>
</dbReference>
<evidence type="ECO:0000256" key="2">
    <source>
        <dbReference type="ARBA" id="ARBA00002681"/>
    </source>
</evidence>
<evidence type="ECO:0000256" key="4">
    <source>
        <dbReference type="ARBA" id="ARBA00010662"/>
    </source>
</evidence>
<name>A0AAE3QRK1_9BACT</name>
<evidence type="ECO:0000259" key="8">
    <source>
        <dbReference type="Pfam" id="PF01182"/>
    </source>
</evidence>
<dbReference type="EMBL" id="JASJOS010000011">
    <property type="protein sequence ID" value="MDJ1483636.1"/>
    <property type="molecule type" value="Genomic_DNA"/>
</dbReference>
<keyword evidence="11" id="KW-1185">Reference proteome</keyword>
<comment type="catalytic activity">
    <reaction evidence="1 7">
        <text>6-phospho-D-glucono-1,5-lactone + H2O = 6-phospho-D-gluconate + H(+)</text>
        <dbReference type="Rhea" id="RHEA:12556"/>
        <dbReference type="ChEBI" id="CHEBI:15377"/>
        <dbReference type="ChEBI" id="CHEBI:15378"/>
        <dbReference type="ChEBI" id="CHEBI:57955"/>
        <dbReference type="ChEBI" id="CHEBI:58759"/>
        <dbReference type="EC" id="3.1.1.31"/>
    </reaction>
</comment>
<dbReference type="Proteomes" id="UP001228581">
    <property type="component" value="Unassembled WGS sequence"/>
</dbReference>
<comment type="function">
    <text evidence="2 7">Hydrolysis of 6-phosphogluconolactone to 6-phosphogluconate.</text>
</comment>
<reference evidence="9 11" key="1">
    <citation type="submission" date="2023-05" db="EMBL/GenBank/DDBJ databases">
        <authorList>
            <person name="Zhang X."/>
        </authorList>
    </citation>
    <scope>NUCLEOTIDE SEQUENCE</scope>
    <source>
        <strain evidence="10 11">DM2B3-1</strain>
        <strain evidence="9">YF14B1</strain>
    </source>
</reference>
<protein>
    <recommendedName>
        <fullName evidence="6 7">6-phosphogluconolactonase</fullName>
        <shortName evidence="7">6PGL</shortName>
        <ecNumber evidence="5 7">3.1.1.31</ecNumber>
    </recommendedName>
</protein>
<accession>A0AAE3QRK1</accession>
<organism evidence="9 12">
    <name type="scientific">Xanthocytophaga flava</name>
    <dbReference type="NCBI Taxonomy" id="3048013"/>
    <lineage>
        <taxon>Bacteria</taxon>
        <taxon>Pseudomonadati</taxon>
        <taxon>Bacteroidota</taxon>
        <taxon>Cytophagia</taxon>
        <taxon>Cytophagales</taxon>
        <taxon>Rhodocytophagaceae</taxon>
        <taxon>Xanthocytophaga</taxon>
    </lineage>
</organism>
<evidence type="ECO:0000313" key="9">
    <source>
        <dbReference type="EMBL" id="MDJ1483636.1"/>
    </source>
</evidence>
<dbReference type="RefSeq" id="WP_313983776.1">
    <property type="nucleotide sequence ID" value="NZ_JASJOS010000011.1"/>
</dbReference>
<dbReference type="GO" id="GO:0005975">
    <property type="term" value="P:carbohydrate metabolic process"/>
    <property type="evidence" value="ECO:0007669"/>
    <property type="project" value="UniProtKB-UniRule"/>
</dbReference>
<proteinExistence type="inferred from homology"/>
<comment type="pathway">
    <text evidence="3 7">Carbohydrate degradation; pentose phosphate pathway; D-ribulose 5-phosphate from D-glucose 6-phosphate (oxidative stage): step 2/3.</text>
</comment>
<evidence type="ECO:0000256" key="3">
    <source>
        <dbReference type="ARBA" id="ARBA00004961"/>
    </source>
</evidence>
<dbReference type="Gene3D" id="3.40.50.1360">
    <property type="match status" value="1"/>
</dbReference>
<sequence>MTPNIQIYDTSGELVEALSRQIASLANQKDIFYLAVSGGKTPVYLFDHLATHYKDSINWQKVKIFWVDERCVAPTHEESNFLMAQKHLLEPLAIPESNIFRMHGELDAYNEAIRYERTIREVVPSVNQVPQFDLVLLGMGSDGHTASLFPDRIDLIDSDNLCTIAKHPQSGQLRVSFTMKLINHASHVAFLVTGADKATKVEEILGEKPEADMYPAAYVNPQSGNLYWYLDKAAADDWEKKNILAKATRA</sequence>
<gene>
    <name evidence="7 9" type="primary">pgl</name>
    <name evidence="9" type="ORF">QNI16_24265</name>
    <name evidence="10" type="ORF">QNI19_28280</name>
</gene>
<evidence type="ECO:0000313" key="11">
    <source>
        <dbReference type="Proteomes" id="UP001228581"/>
    </source>
</evidence>
<evidence type="ECO:0000313" key="10">
    <source>
        <dbReference type="EMBL" id="MDJ1496866.1"/>
    </source>
</evidence>
<dbReference type="Proteomes" id="UP001241110">
    <property type="component" value="Unassembled WGS sequence"/>
</dbReference>
<keyword evidence="7 9" id="KW-0378">Hydrolase</keyword>
<dbReference type="EMBL" id="JASJOT010000026">
    <property type="protein sequence ID" value="MDJ1496866.1"/>
    <property type="molecule type" value="Genomic_DNA"/>
</dbReference>
<dbReference type="AlphaFoldDB" id="A0AAE3QRK1"/>
<dbReference type="PANTHER" id="PTHR11054:SF0">
    <property type="entry name" value="6-PHOSPHOGLUCONOLACTONASE"/>
    <property type="match status" value="1"/>
</dbReference>
<dbReference type="CDD" id="cd01400">
    <property type="entry name" value="6PGL"/>
    <property type="match status" value="1"/>
</dbReference>
<dbReference type="PANTHER" id="PTHR11054">
    <property type="entry name" value="6-PHOSPHOGLUCONOLACTONASE"/>
    <property type="match status" value="1"/>
</dbReference>
<dbReference type="InterPro" id="IPR005900">
    <property type="entry name" value="6-phosphogluconolactonase_DevB"/>
</dbReference>
<dbReference type="GO" id="GO:0017057">
    <property type="term" value="F:6-phosphogluconolactonase activity"/>
    <property type="evidence" value="ECO:0007669"/>
    <property type="project" value="UniProtKB-UniRule"/>
</dbReference>
<evidence type="ECO:0000256" key="1">
    <source>
        <dbReference type="ARBA" id="ARBA00000832"/>
    </source>
</evidence>
<evidence type="ECO:0000256" key="5">
    <source>
        <dbReference type="ARBA" id="ARBA00013198"/>
    </source>
</evidence>
<dbReference type="InterPro" id="IPR006148">
    <property type="entry name" value="Glc/Gal-6P_isomerase"/>
</dbReference>
<evidence type="ECO:0000256" key="7">
    <source>
        <dbReference type="RuleBase" id="RU365095"/>
    </source>
</evidence>
<comment type="similarity">
    <text evidence="4 7">Belongs to the glucosamine/galactosamine-6-phosphate isomerase family. 6-phosphogluconolactonase subfamily.</text>
</comment>
<feature type="domain" description="Glucosamine/galactosamine-6-phosphate isomerase" evidence="8">
    <location>
        <begin position="13"/>
        <end position="228"/>
    </location>
</feature>
<evidence type="ECO:0000256" key="6">
    <source>
        <dbReference type="ARBA" id="ARBA00020337"/>
    </source>
</evidence>
<comment type="caution">
    <text evidence="9">The sequence shown here is derived from an EMBL/GenBank/DDBJ whole genome shotgun (WGS) entry which is preliminary data.</text>
</comment>
<evidence type="ECO:0000313" key="12">
    <source>
        <dbReference type="Proteomes" id="UP001241110"/>
    </source>
</evidence>
<dbReference type="InterPro" id="IPR037171">
    <property type="entry name" value="NagB/RpiA_transferase-like"/>
</dbReference>
<dbReference type="Pfam" id="PF01182">
    <property type="entry name" value="Glucosamine_iso"/>
    <property type="match status" value="1"/>
</dbReference>
<dbReference type="InterPro" id="IPR039104">
    <property type="entry name" value="6PGL"/>
</dbReference>
<dbReference type="SUPFAM" id="SSF100950">
    <property type="entry name" value="NagB/RpiA/CoA transferase-like"/>
    <property type="match status" value="1"/>
</dbReference>
<dbReference type="NCBIfam" id="TIGR01198">
    <property type="entry name" value="pgl"/>
    <property type="match status" value="1"/>
</dbReference>
<dbReference type="EC" id="3.1.1.31" evidence="5 7"/>